<keyword evidence="1" id="KW-1133">Transmembrane helix</keyword>
<dbReference type="SUPFAM" id="SSF48371">
    <property type="entry name" value="ARM repeat"/>
    <property type="match status" value="1"/>
</dbReference>
<keyword evidence="3" id="KW-1185">Reference proteome</keyword>
<gene>
    <name evidence="2" type="ORF">I5776_05015</name>
</gene>
<evidence type="ECO:0000256" key="1">
    <source>
        <dbReference type="SAM" id="Phobius"/>
    </source>
</evidence>
<keyword evidence="1" id="KW-0812">Transmembrane</keyword>
<dbReference type="PANTHER" id="PTHR38442">
    <property type="entry name" value="INNER MEMBRANE PROTEIN-RELATED"/>
    <property type="match status" value="1"/>
</dbReference>
<dbReference type="InterPro" id="IPR016024">
    <property type="entry name" value="ARM-type_fold"/>
</dbReference>
<accession>A0ABX7E3L8</accession>
<evidence type="ECO:0000313" key="3">
    <source>
        <dbReference type="Proteomes" id="UP000595691"/>
    </source>
</evidence>
<feature type="transmembrane region" description="Helical" evidence="1">
    <location>
        <begin position="7"/>
        <end position="26"/>
    </location>
</feature>
<name>A0ABX7E3L8_9BACI</name>
<organism evidence="2 3">
    <name type="scientific">Heyndrickxia vini</name>
    <dbReference type="NCBI Taxonomy" id="1476025"/>
    <lineage>
        <taxon>Bacteria</taxon>
        <taxon>Bacillati</taxon>
        <taxon>Bacillota</taxon>
        <taxon>Bacilli</taxon>
        <taxon>Bacillales</taxon>
        <taxon>Bacillaceae</taxon>
        <taxon>Heyndrickxia</taxon>
    </lineage>
</organism>
<dbReference type="Proteomes" id="UP000595691">
    <property type="component" value="Chromosome"/>
</dbReference>
<dbReference type="RefSeq" id="WP_202779260.1">
    <property type="nucleotide sequence ID" value="NZ_CP065425.1"/>
</dbReference>
<dbReference type="InterPro" id="IPR007383">
    <property type="entry name" value="DUF445"/>
</dbReference>
<proteinExistence type="predicted"/>
<dbReference type="PANTHER" id="PTHR38442:SF1">
    <property type="entry name" value="INNER MEMBRANE PROTEIN"/>
    <property type="match status" value="1"/>
</dbReference>
<dbReference type="Pfam" id="PF04286">
    <property type="entry name" value="DUF445"/>
    <property type="match status" value="1"/>
</dbReference>
<keyword evidence="1" id="KW-0472">Membrane</keyword>
<dbReference type="EMBL" id="CP065425">
    <property type="protein sequence ID" value="QQZ10314.1"/>
    <property type="molecule type" value="Genomic_DNA"/>
</dbReference>
<reference evidence="2 3" key="1">
    <citation type="submission" date="2020-11" db="EMBL/GenBank/DDBJ databases">
        <title>Taxonomic evaluation of the Bacillus sporothermodurans group of bacteria based on whole genome sequences.</title>
        <authorList>
            <person name="Fiedler G."/>
            <person name="Herbstmann A.-D."/>
            <person name="Doll E."/>
            <person name="Wenning M."/>
            <person name="Brinks E."/>
            <person name="Kabisch J."/>
            <person name="Breitenwieser F."/>
            <person name="Lappann M."/>
            <person name="Boehnlein C."/>
            <person name="Franz C."/>
        </authorList>
    </citation>
    <scope>NUCLEOTIDE SEQUENCE [LARGE SCALE GENOMIC DNA]</scope>
    <source>
        <strain evidence="2 3">JCM 19841</strain>
    </source>
</reference>
<sequence>MVKSSKHLARISLAIMGVGFVLTFPLSDSKIIALLHGGFEAGIVGGLADWFAVTALFRYPFGIPIPHTSLLTKNRSRITKALISTLENDWLSKKSIQDKLNTIQMTEKIMNIAESELQSPRLNKTMATLLSQMIVKIDVQKLAPILSKYIKEYLYSYKTQQLLEATSKKILDHQLDQKGLDYLLVQGEKWISKEETKYKLGSMAVAALNKIELDGFLQFALKSFQSLINEEKMGKIIQNLISNVIHDLQDPNSIDREKVLLSIQTFLHNAGDNQALIEELEKFKQSLLEEWDPSESIEKILIDVQRKLADYIQNSPFVEAHLIPLIMELFQSLKGNQEKMMAIETWLHTQITNFVEKNHSKIGRLVEENLNKLDNQTLIDMVENNIGKDLQWIRVNGAICGFIIGILITGIEMLFTL</sequence>
<protein>
    <submittedName>
        <fullName evidence="2">DUF445 domain-containing protein</fullName>
    </submittedName>
</protein>
<evidence type="ECO:0000313" key="2">
    <source>
        <dbReference type="EMBL" id="QQZ10314.1"/>
    </source>
</evidence>
<feature type="transmembrane region" description="Helical" evidence="1">
    <location>
        <begin position="32"/>
        <end position="57"/>
    </location>
</feature>
<feature type="transmembrane region" description="Helical" evidence="1">
    <location>
        <begin position="395"/>
        <end position="415"/>
    </location>
</feature>